<dbReference type="PATRIC" id="fig|362413.3.peg.1174"/>
<dbReference type="PANTHER" id="PTHR43884:SF12">
    <property type="entry name" value="ISOVALERYL-COA DEHYDROGENASE, MITOCHONDRIAL-RELATED"/>
    <property type="match status" value="1"/>
</dbReference>
<dbReference type="Gene3D" id="2.40.110.10">
    <property type="entry name" value="Butyryl-CoA Dehydrogenase, subunit A, domain 2"/>
    <property type="match status" value="1"/>
</dbReference>
<feature type="domain" description="Acyl-CoA dehydrogenase/oxidase C-terminal" evidence="7">
    <location>
        <begin position="274"/>
        <end position="436"/>
    </location>
</feature>
<dbReference type="Gene3D" id="1.10.540.10">
    <property type="entry name" value="Acyl-CoA dehydrogenase/oxidase, N-terminal domain"/>
    <property type="match status" value="1"/>
</dbReference>
<name>A0A0Q0S2L6_9FLAO</name>
<feature type="domain" description="Acyl-CoA dehydrogenase-like C-terminal" evidence="10">
    <location>
        <begin position="487"/>
        <end position="590"/>
    </location>
</feature>
<dbReference type="GO" id="GO:0003995">
    <property type="term" value="F:acyl-CoA dehydrogenase activity"/>
    <property type="evidence" value="ECO:0007669"/>
    <property type="project" value="InterPro"/>
</dbReference>
<comment type="caution">
    <text evidence="11">The sequence shown here is derived from an EMBL/GenBank/DDBJ whole genome shotgun (WGS) entry which is preliminary data.</text>
</comment>
<dbReference type="EMBL" id="JRLF01000012">
    <property type="protein sequence ID" value="KQB39517.1"/>
    <property type="molecule type" value="Genomic_DNA"/>
</dbReference>
<dbReference type="InterPro" id="IPR046373">
    <property type="entry name" value="Acyl-CoA_Oxase/DH_mid-dom_sf"/>
</dbReference>
<gene>
    <name evidence="11" type="ORF">RC62_1198</name>
</gene>
<reference evidence="11 12" key="1">
    <citation type="submission" date="2014-09" db="EMBL/GenBank/DDBJ databases">
        <title>Genome sequence of Flavobacterium aquidurense RC62.</title>
        <authorList>
            <person name="Kim J.F."/>
            <person name="Kwak M.-J."/>
        </authorList>
    </citation>
    <scope>NUCLEOTIDE SEQUENCE [LARGE SCALE GENOMIC DNA]</scope>
    <source>
        <strain evidence="11 12">RC62</strain>
    </source>
</reference>
<dbReference type="GO" id="GO:0050660">
    <property type="term" value="F:flavin adenine dinucleotide binding"/>
    <property type="evidence" value="ECO:0007669"/>
    <property type="project" value="InterPro"/>
</dbReference>
<dbReference type="Proteomes" id="UP000050443">
    <property type="component" value="Unassembled WGS sequence"/>
</dbReference>
<dbReference type="InterPro" id="IPR006089">
    <property type="entry name" value="Acyl-CoA_DH_CS"/>
</dbReference>
<dbReference type="Pfam" id="PF02770">
    <property type="entry name" value="Acyl-CoA_dh_M"/>
    <property type="match status" value="1"/>
</dbReference>
<feature type="domain" description="Acyl-CoA dehydrogenase/oxidase N-terminal" evidence="9">
    <location>
        <begin position="50"/>
        <end position="163"/>
    </location>
</feature>
<evidence type="ECO:0000256" key="2">
    <source>
        <dbReference type="ARBA" id="ARBA00009347"/>
    </source>
</evidence>
<evidence type="ECO:0000259" key="9">
    <source>
        <dbReference type="Pfam" id="PF02771"/>
    </source>
</evidence>
<evidence type="ECO:0000259" key="7">
    <source>
        <dbReference type="Pfam" id="PF00441"/>
    </source>
</evidence>
<dbReference type="InterPro" id="IPR009100">
    <property type="entry name" value="AcylCoA_DH/oxidase_NM_dom_sf"/>
</dbReference>
<evidence type="ECO:0000256" key="4">
    <source>
        <dbReference type="ARBA" id="ARBA00022827"/>
    </source>
</evidence>
<evidence type="ECO:0000313" key="11">
    <source>
        <dbReference type="EMBL" id="KQB39517.1"/>
    </source>
</evidence>
<dbReference type="PROSITE" id="PS00072">
    <property type="entry name" value="ACYL_COA_DH_1"/>
    <property type="match status" value="1"/>
</dbReference>
<evidence type="ECO:0000259" key="10">
    <source>
        <dbReference type="Pfam" id="PF21263"/>
    </source>
</evidence>
<dbReference type="PANTHER" id="PTHR43884">
    <property type="entry name" value="ACYL-COA DEHYDROGENASE"/>
    <property type="match status" value="1"/>
</dbReference>
<feature type="domain" description="Acyl-CoA oxidase/dehydrogenase middle" evidence="8">
    <location>
        <begin position="167"/>
        <end position="260"/>
    </location>
</feature>
<dbReference type="SUPFAM" id="SSF56645">
    <property type="entry name" value="Acyl-CoA dehydrogenase NM domain-like"/>
    <property type="match status" value="1"/>
</dbReference>
<dbReference type="InterPro" id="IPR009075">
    <property type="entry name" value="AcylCo_DH/oxidase_C"/>
</dbReference>
<dbReference type="Pfam" id="PF00441">
    <property type="entry name" value="Acyl-CoA_dh_1"/>
    <property type="match status" value="1"/>
</dbReference>
<dbReference type="AlphaFoldDB" id="A0A0Q0S2L6"/>
<organism evidence="11 12">
    <name type="scientific">Flavobacterium aquidurense</name>
    <dbReference type="NCBI Taxonomy" id="362413"/>
    <lineage>
        <taxon>Bacteria</taxon>
        <taxon>Pseudomonadati</taxon>
        <taxon>Bacteroidota</taxon>
        <taxon>Flavobacteriia</taxon>
        <taxon>Flavobacteriales</taxon>
        <taxon>Flavobacteriaceae</taxon>
        <taxon>Flavobacterium</taxon>
    </lineage>
</organism>
<evidence type="ECO:0000256" key="5">
    <source>
        <dbReference type="ARBA" id="ARBA00023002"/>
    </source>
</evidence>
<dbReference type="STRING" id="362413.RC62_1198"/>
<accession>A0A0Q0S2L6</accession>
<comment type="cofactor">
    <cofactor evidence="1 6">
        <name>FAD</name>
        <dbReference type="ChEBI" id="CHEBI:57692"/>
    </cofactor>
</comment>
<comment type="similarity">
    <text evidence="2 6">Belongs to the acyl-CoA dehydrogenase family.</text>
</comment>
<evidence type="ECO:0000259" key="8">
    <source>
        <dbReference type="Pfam" id="PF02770"/>
    </source>
</evidence>
<dbReference type="Gene3D" id="1.20.140.10">
    <property type="entry name" value="Butyryl-CoA Dehydrogenase, subunit A, domain 3"/>
    <property type="match status" value="2"/>
</dbReference>
<keyword evidence="4 6" id="KW-0274">FAD</keyword>
<keyword evidence="3 6" id="KW-0285">Flavoprotein</keyword>
<dbReference type="SUPFAM" id="SSF47203">
    <property type="entry name" value="Acyl-CoA dehydrogenase C-terminal domain-like"/>
    <property type="match status" value="1"/>
</dbReference>
<proteinExistence type="inferred from homology"/>
<dbReference type="InterPro" id="IPR006091">
    <property type="entry name" value="Acyl-CoA_Oxase/DH_mid-dom"/>
</dbReference>
<evidence type="ECO:0000256" key="1">
    <source>
        <dbReference type="ARBA" id="ARBA00001974"/>
    </source>
</evidence>
<dbReference type="FunFam" id="1.10.540.10:FF:000001">
    <property type="entry name" value="Very long-chain-specific acyl-CoA dehydrogenase, mitochondrial"/>
    <property type="match status" value="1"/>
</dbReference>
<protein>
    <submittedName>
        <fullName evidence="11">Acyl-CoA dehydrogenase</fullName>
    </submittedName>
</protein>
<dbReference type="InterPro" id="IPR036250">
    <property type="entry name" value="AcylCo_DH-like_C"/>
</dbReference>
<evidence type="ECO:0000313" key="12">
    <source>
        <dbReference type="Proteomes" id="UP000050443"/>
    </source>
</evidence>
<dbReference type="InterPro" id="IPR049426">
    <property type="entry name" value="Acyl-CoA-dh-like_C"/>
</dbReference>
<evidence type="ECO:0000256" key="6">
    <source>
        <dbReference type="RuleBase" id="RU362125"/>
    </source>
</evidence>
<dbReference type="InterPro" id="IPR037069">
    <property type="entry name" value="AcylCoA_DH/ox_N_sf"/>
</dbReference>
<sequence length="619" mass="68440">MTRLTKLYHKKNIQKTKAMADTIEKNVTRGGQFLVKETKCEDIFTPEDFSEEQLMMRDSVKEFVDKELWAHKDRFEKKDYAYTESSMRKAGELGLLGVAVPEEYGGLGMGFVSTMLVCDYISGATGSFSTAFGAHTGIGTMPITLYGTEEQKKKYVPKLASGEWFGAYCLTEPGAGSDANSGKTKAVLSEDGTHYSITGQKMWISNAGFCSVFIVFARIGDDKNITGFIVENDPSNGISMNEEEHKLGIRASSTRQVFFNETKVPVENMLSERGNGFKIAMNALNVGRIKLAAACLDAQRRVTTNAVKYANERIQFNTAISSFGAIRSKLAEMATNAYAGESASYRAAKDIEDRIAAREAEGTTHQEAELKGVEEYAIECSILKVAVSEDVQSCADEGIQIFGGMGFSEDTPMESAWRDARIARIYEGTNEINRMLSVGMLIKKAMKGHVDLLGPAMKVQEELMGIPSFDTPDFSELFAEEKGIIANLKKVFLMVAGSAVQKYGPDLDSHQQLLMAASDILIEIYMAESTILRTEKLAKNQDEAKVQEQIAMAKLYLYKAVDIVNSRGKEGIISFAEGDEQRMMLMGLKRFTKYTNNPNVVALREVITSKLVAENEYCF</sequence>
<evidence type="ECO:0000256" key="3">
    <source>
        <dbReference type="ARBA" id="ARBA00022630"/>
    </source>
</evidence>
<dbReference type="InterPro" id="IPR013786">
    <property type="entry name" value="AcylCoA_DH/ox_N"/>
</dbReference>
<dbReference type="Pfam" id="PF21263">
    <property type="entry name" value="Acyl-CoA-dh_C"/>
    <property type="match status" value="1"/>
</dbReference>
<dbReference type="Pfam" id="PF02771">
    <property type="entry name" value="Acyl-CoA_dh_N"/>
    <property type="match status" value="1"/>
</dbReference>
<keyword evidence="5 6" id="KW-0560">Oxidoreductase</keyword>